<organism evidence="2">
    <name type="scientific">hydrothermal vent metagenome</name>
    <dbReference type="NCBI Taxonomy" id="652676"/>
    <lineage>
        <taxon>unclassified sequences</taxon>
        <taxon>metagenomes</taxon>
        <taxon>ecological metagenomes</taxon>
    </lineage>
</organism>
<dbReference type="PROSITE" id="PS50157">
    <property type="entry name" value="ZINC_FINGER_C2H2_2"/>
    <property type="match status" value="1"/>
</dbReference>
<accession>A0A3B1CR55</accession>
<dbReference type="InterPro" id="IPR013087">
    <property type="entry name" value="Znf_C2H2_type"/>
</dbReference>
<evidence type="ECO:0000259" key="1">
    <source>
        <dbReference type="PROSITE" id="PS50157"/>
    </source>
</evidence>
<gene>
    <name evidence="2" type="ORF">MNBD_IGNAVI01-2302</name>
</gene>
<dbReference type="Gene3D" id="3.30.160.60">
    <property type="entry name" value="Classic Zinc Finger"/>
    <property type="match status" value="1"/>
</dbReference>
<feature type="domain" description="C2H2-type" evidence="1">
    <location>
        <begin position="25"/>
        <end position="52"/>
    </location>
</feature>
<name>A0A3B1CR55_9ZZZZ</name>
<dbReference type="EMBL" id="UOGD01000370">
    <property type="protein sequence ID" value="VAX27143.1"/>
    <property type="molecule type" value="Genomic_DNA"/>
</dbReference>
<proteinExistence type="predicted"/>
<dbReference type="InterPro" id="IPR036236">
    <property type="entry name" value="Znf_C2H2_sf"/>
</dbReference>
<protein>
    <recommendedName>
        <fullName evidence="1">C2H2-type domain-containing protein</fullName>
    </recommendedName>
</protein>
<dbReference type="AlphaFoldDB" id="A0A3B1CR55"/>
<sequence length="95" mass="11119">MKASVRFRLKDNKPYSIEKISGYQFRCGICGKIFFTRNNLYKHLENEADMIPKKLKFPELNKNISVSLLYSADVKDLSNPKYVKVKLGEKFLKIK</sequence>
<reference evidence="2" key="1">
    <citation type="submission" date="2018-06" db="EMBL/GenBank/DDBJ databases">
        <authorList>
            <person name="Zhirakovskaya E."/>
        </authorList>
    </citation>
    <scope>NUCLEOTIDE SEQUENCE</scope>
</reference>
<dbReference type="SUPFAM" id="SSF57667">
    <property type="entry name" value="beta-beta-alpha zinc fingers"/>
    <property type="match status" value="1"/>
</dbReference>
<evidence type="ECO:0000313" key="2">
    <source>
        <dbReference type="EMBL" id="VAX27143.1"/>
    </source>
</evidence>